<sequence length="534" mass="59593">MNIHSPAISTPSGGNQVPSVRPATQSSPDKAAIAPRQDLSAAYFEAPVSANKAVEQLITDYTYPKTPDEVTSLEVRRQIKEKFGKDIDPDKTYLVSIQYDHRTNTPPYSGVIVQKISLTQAARLNQQDEPDFHGAKRSKEDGPFEIRKSSRHTEKPDAFGMFPRPNETGFSSHFQGIYTEPQQASANVYDASNRIDISATDFKQMVWDNSYKSPYDQYLNSYWTSNSRHAYTEASRGAFLKASHTQHQDRSLTENDRQTAMGVAGIPADKNYLSLNHNDLIQPYKADPNLETKFLTFKGFNMRAFYTQDKSTGRILLYLPGQASMLKGFDSKKEMNKWLAEQLKDPEQAENFKLYFRPQDRPNEFLSKGIDALIDNTRDVLNSDLPVSTQEKLGYFDEGGLFGGQVVQGNPFEELQQRTEEDLKSATRFQFVLNRDVTAKTVFKYLDWAKYGLLLLAPLGIAYPPLGIALTVASVSLGAAEFGVGIDSYINKRPEADKLISEGASKTLTPIFTSGLGNALKPIGSTISAWALKP</sequence>
<evidence type="ECO:0000313" key="4">
    <source>
        <dbReference type="EMBL" id="SDU90245.1"/>
    </source>
</evidence>
<feature type="compositionally biased region" description="Polar residues" evidence="1">
    <location>
        <begin position="7"/>
        <end position="28"/>
    </location>
</feature>
<dbReference type="OrthoDB" id="7022734at2"/>
<gene>
    <name evidence="3" type="ORF">F1720_05920</name>
    <name evidence="4" type="ORF">SAMN04490181_1275</name>
</gene>
<feature type="region of interest" description="Disordered" evidence="1">
    <location>
        <begin position="127"/>
        <end position="160"/>
    </location>
</feature>
<evidence type="ECO:0000313" key="5">
    <source>
        <dbReference type="Proteomes" id="UP000199620"/>
    </source>
</evidence>
<dbReference type="AlphaFoldDB" id="A0A5B2UYN2"/>
<dbReference type="RefSeq" id="WP_055725673.1">
    <property type="nucleotide sequence ID" value="NZ_BMNU01000004.1"/>
</dbReference>
<dbReference type="InterPro" id="IPR046673">
    <property type="entry name" value="ToxA_N"/>
</dbReference>
<evidence type="ECO:0000313" key="6">
    <source>
        <dbReference type="Proteomes" id="UP000325296"/>
    </source>
</evidence>
<evidence type="ECO:0000259" key="2">
    <source>
        <dbReference type="Pfam" id="PF20178"/>
    </source>
</evidence>
<feature type="domain" description="Dermonecrotic toxin N-terminal" evidence="2">
    <location>
        <begin position="63"/>
        <end position="356"/>
    </location>
</feature>
<dbReference type="EMBL" id="VUOL01000003">
    <property type="protein sequence ID" value="KAA2231608.1"/>
    <property type="molecule type" value="Genomic_DNA"/>
</dbReference>
<protein>
    <recommendedName>
        <fullName evidence="2">Dermonecrotic toxin N-terminal domain-containing protein</fullName>
    </recommendedName>
</protein>
<keyword evidence="5" id="KW-1185">Reference proteome</keyword>
<proteinExistence type="predicted"/>
<evidence type="ECO:0000313" key="3">
    <source>
        <dbReference type="EMBL" id="KAA2231608.1"/>
    </source>
</evidence>
<dbReference type="EMBL" id="LT629800">
    <property type="protein sequence ID" value="SDU90245.1"/>
    <property type="molecule type" value="Genomic_DNA"/>
</dbReference>
<dbReference type="Proteomes" id="UP000199620">
    <property type="component" value="Chromosome I"/>
</dbReference>
<evidence type="ECO:0000256" key="1">
    <source>
        <dbReference type="SAM" id="MobiDB-lite"/>
    </source>
</evidence>
<dbReference type="Proteomes" id="UP000325296">
    <property type="component" value="Unassembled WGS sequence"/>
</dbReference>
<feature type="compositionally biased region" description="Basic and acidic residues" evidence="1">
    <location>
        <begin position="130"/>
        <end position="157"/>
    </location>
</feature>
<organism evidence="3 6">
    <name type="scientific">Pseudomonas brenneri</name>
    <dbReference type="NCBI Taxonomy" id="129817"/>
    <lineage>
        <taxon>Bacteria</taxon>
        <taxon>Pseudomonadati</taxon>
        <taxon>Pseudomonadota</taxon>
        <taxon>Gammaproteobacteria</taxon>
        <taxon>Pseudomonadales</taxon>
        <taxon>Pseudomonadaceae</taxon>
        <taxon>Pseudomonas</taxon>
    </lineage>
</organism>
<feature type="region of interest" description="Disordered" evidence="1">
    <location>
        <begin position="1"/>
        <end position="32"/>
    </location>
</feature>
<dbReference type="Pfam" id="PF20178">
    <property type="entry name" value="ToxA_N"/>
    <property type="match status" value="1"/>
</dbReference>
<accession>A0A5B2UYN2</accession>
<reference evidence="3 6" key="2">
    <citation type="submission" date="2019-09" db="EMBL/GenBank/DDBJ databases">
        <title>Draft genome sequence of Pseudomonas brenneri CCUG 51514(T).</title>
        <authorList>
            <person name="Tunovic T."/>
            <person name="Pineiro-Iglesias B."/>
            <person name="Unosson C."/>
            <person name="Inganas E."/>
            <person name="Ohlen M."/>
            <person name="Cardew S."/>
            <person name="Jensie-Markopoulos S."/>
            <person name="Salva-Serra F."/>
            <person name="Jaen-Luchoro D."/>
            <person name="Svensson-Stadler L."/>
            <person name="Chun J."/>
            <person name="Moore E."/>
        </authorList>
    </citation>
    <scope>NUCLEOTIDE SEQUENCE [LARGE SCALE GENOMIC DNA]</scope>
    <source>
        <strain evidence="3 6">CCUG 51514</strain>
    </source>
</reference>
<name>A0A5B2UYN2_9PSED</name>
<reference evidence="4 5" key="1">
    <citation type="submission" date="2016-10" db="EMBL/GenBank/DDBJ databases">
        <authorList>
            <person name="Varghese N."/>
            <person name="Submissions S."/>
        </authorList>
    </citation>
    <scope>NUCLEOTIDE SEQUENCE [LARGE SCALE GENOMIC DNA]</scope>
    <source>
        <strain evidence="4 5">BS2771</strain>
    </source>
</reference>